<evidence type="ECO:0000259" key="2">
    <source>
        <dbReference type="Pfam" id="PF13185"/>
    </source>
</evidence>
<dbReference type="SUPFAM" id="SSF55781">
    <property type="entry name" value="GAF domain-like"/>
    <property type="match status" value="1"/>
</dbReference>
<evidence type="ECO:0000256" key="1">
    <source>
        <dbReference type="SAM" id="MobiDB-lite"/>
    </source>
</evidence>
<dbReference type="Gene3D" id="3.30.450.40">
    <property type="match status" value="1"/>
</dbReference>
<dbReference type="eggNOG" id="arCOG02352">
    <property type="taxonomic scope" value="Archaea"/>
</dbReference>
<dbReference type="KEGG" id="nou:Natoc_3125"/>
<dbReference type="InterPro" id="IPR029016">
    <property type="entry name" value="GAF-like_dom_sf"/>
</dbReference>
<dbReference type="AlphaFoldDB" id="L0K1L1"/>
<dbReference type="STRING" id="694430.Natoc_3125"/>
<dbReference type="Pfam" id="PF13185">
    <property type="entry name" value="GAF_2"/>
    <property type="match status" value="1"/>
</dbReference>
<dbReference type="SUPFAM" id="SSF55785">
    <property type="entry name" value="PYP-like sensor domain (PAS domain)"/>
    <property type="match status" value="1"/>
</dbReference>
<organism evidence="3 4">
    <name type="scientific">Natronococcus occultus SP4</name>
    <dbReference type="NCBI Taxonomy" id="694430"/>
    <lineage>
        <taxon>Archaea</taxon>
        <taxon>Methanobacteriati</taxon>
        <taxon>Methanobacteriota</taxon>
        <taxon>Stenosarchaea group</taxon>
        <taxon>Halobacteria</taxon>
        <taxon>Halobacteriales</taxon>
        <taxon>Natrialbaceae</taxon>
        <taxon>Natronococcus</taxon>
    </lineage>
</organism>
<dbReference type="RefSeq" id="WP_015322305.1">
    <property type="nucleotide sequence ID" value="NC_019974.1"/>
</dbReference>
<dbReference type="Proteomes" id="UP000010878">
    <property type="component" value="Chromosome"/>
</dbReference>
<keyword evidence="4" id="KW-1185">Reference proteome</keyword>
<proteinExistence type="predicted"/>
<dbReference type="Gene3D" id="3.30.450.20">
    <property type="entry name" value="PAS domain"/>
    <property type="match status" value="1"/>
</dbReference>
<protein>
    <recommendedName>
        <fullName evidence="2">GAF domain-containing protein</fullName>
    </recommendedName>
</protein>
<name>L0K1L1_9EURY</name>
<sequence length="300" mass="33423">METPGVNNRPRPAFQRGSRAWELLESLQRLTATGVWSYDSATDNVWWSEQAKRILRLEPDAEPDIETIVACFVDADRSQTRDRLIDALEDGESFETDVGLAVEGTTERYVRLRAQPQQRNGGLVTLYGTVEDVTDAKRQEKRIQVLRRTSQELREANSQQAVAEIIAETSKNILGYVNATVRLAETSSGTLRTVAATEECIERAGKRPDYPISEKTPAARTYRTGEPELHTDHRATEDDRDRGELRSGLYVPIGDHGVLSAGDVVVDAFDERDIEAASLLGQLGAKAITRIGWTKRSRAI</sequence>
<evidence type="ECO:0000313" key="3">
    <source>
        <dbReference type="EMBL" id="AGB38866.1"/>
    </source>
</evidence>
<feature type="domain" description="GAF" evidence="2">
    <location>
        <begin position="158"/>
        <end position="288"/>
    </location>
</feature>
<gene>
    <name evidence="3" type="ORF">Natoc_3125</name>
</gene>
<dbReference type="GeneID" id="14403512"/>
<feature type="compositionally biased region" description="Basic and acidic residues" evidence="1">
    <location>
        <begin position="223"/>
        <end position="243"/>
    </location>
</feature>
<evidence type="ECO:0000313" key="4">
    <source>
        <dbReference type="Proteomes" id="UP000010878"/>
    </source>
</evidence>
<dbReference type="eggNOG" id="arCOG02334">
    <property type="taxonomic scope" value="Archaea"/>
</dbReference>
<accession>L0K1L1</accession>
<reference evidence="3 4" key="1">
    <citation type="submission" date="2012-11" db="EMBL/GenBank/DDBJ databases">
        <title>FINISHED of Natronococcus occultus SP4, DSM 3396.</title>
        <authorList>
            <consortium name="DOE Joint Genome Institute"/>
            <person name="Eisen J."/>
            <person name="Huntemann M."/>
            <person name="Wei C.-L."/>
            <person name="Han J."/>
            <person name="Detter J.C."/>
            <person name="Han C."/>
            <person name="Tapia R."/>
            <person name="Chen A."/>
            <person name="Kyrpides N."/>
            <person name="Mavromatis K."/>
            <person name="Markowitz V."/>
            <person name="Szeto E."/>
            <person name="Ivanova N."/>
            <person name="Mikhailova N."/>
            <person name="Ovchinnikova G."/>
            <person name="Pagani I."/>
            <person name="Pati A."/>
            <person name="Goodwin L."/>
            <person name="Nordberg H.P."/>
            <person name="Cantor M.N."/>
            <person name="Hua S.X."/>
            <person name="Woyke T."/>
            <person name="Eisen J."/>
            <person name="Klenk H.-P."/>
            <person name="Klenk H.-P."/>
        </authorList>
    </citation>
    <scope>NUCLEOTIDE SEQUENCE [LARGE SCALE GENOMIC DNA]</scope>
    <source>
        <strain evidence="3 4">SP4</strain>
    </source>
</reference>
<feature type="region of interest" description="Disordered" evidence="1">
    <location>
        <begin position="208"/>
        <end position="243"/>
    </location>
</feature>
<dbReference type="InterPro" id="IPR035965">
    <property type="entry name" value="PAS-like_dom_sf"/>
</dbReference>
<dbReference type="EMBL" id="CP003929">
    <property type="protein sequence ID" value="AGB38866.1"/>
    <property type="molecule type" value="Genomic_DNA"/>
</dbReference>
<dbReference type="HOGENOM" id="CLU_914013_0_0_2"/>
<dbReference type="InterPro" id="IPR003018">
    <property type="entry name" value="GAF"/>
</dbReference>